<name>A0A0B4VG60_9VIRU</name>
<protein>
    <submittedName>
        <fullName evidence="2">Uncharacterized protein</fullName>
    </submittedName>
</protein>
<dbReference type="EMBL" id="KM610234">
    <property type="protein sequence ID" value="AJD20106.1"/>
    <property type="molecule type" value="Genomic_DNA"/>
</dbReference>
<proteinExistence type="predicted"/>
<keyword evidence="1" id="KW-0472">Membrane</keyword>
<dbReference type="Proteomes" id="UP000201058">
    <property type="component" value="Segment"/>
</dbReference>
<sequence>MLLNEYSIFLFNVNINTKIEQNNNQLIQDANFFDLYLILKVNANLDILNSTLLFKTDEKRNINDVLEYKSSKIIPILIITISVIFMFSVEYGRLKYLHI</sequence>
<feature type="transmembrane region" description="Helical" evidence="1">
    <location>
        <begin position="73"/>
        <end position="92"/>
    </location>
</feature>
<dbReference type="RefSeq" id="YP_009116693.1">
    <property type="nucleotide sequence ID" value="NC_026242.1"/>
</dbReference>
<reference evidence="2 3" key="1">
    <citation type="journal article" date="2015" name="J. Virol.">
        <title>The genome of the nucleopolyhedrosis-causing virus from Tipula oleracea sheds new light on the Nudiviridae family.</title>
        <authorList>
            <person name="Bezier A."/>
            <person name="Theze J."/>
            <person name="Gavory F."/>
            <person name="Gaillard J."/>
            <person name="Poulain J."/>
            <person name="Drezen J.M."/>
            <person name="Herniou E.A."/>
        </authorList>
    </citation>
    <scope>NUCLEOTIDE SEQUENCE [LARGE SCALE GENOMIC DNA]</scope>
    <source>
        <strain evidence="2">35</strain>
    </source>
</reference>
<gene>
    <name evidence="2" type="ORF">TONV_046</name>
</gene>
<evidence type="ECO:0000256" key="1">
    <source>
        <dbReference type="SAM" id="Phobius"/>
    </source>
</evidence>
<dbReference type="GeneID" id="22921760"/>
<evidence type="ECO:0000313" key="2">
    <source>
        <dbReference type="EMBL" id="AJD20106.1"/>
    </source>
</evidence>
<evidence type="ECO:0000313" key="3">
    <source>
        <dbReference type="Proteomes" id="UP000201058"/>
    </source>
</evidence>
<dbReference type="KEGG" id="vg:22921760"/>
<keyword evidence="1" id="KW-0812">Transmembrane</keyword>
<organism evidence="2 3">
    <name type="scientific">Tipula oleracea nudivirus</name>
    <dbReference type="NCBI Taxonomy" id="1546257"/>
    <lineage>
        <taxon>Viruses</taxon>
        <taxon>Viruses incertae sedis</taxon>
        <taxon>Naldaviricetes</taxon>
        <taxon>Lefavirales</taxon>
        <taxon>Nudiviridae</taxon>
        <taxon>Deltanudivirus</taxon>
        <taxon>Deltanudivirus tipoleraceae</taxon>
    </lineage>
</organism>
<keyword evidence="1" id="KW-1133">Transmembrane helix</keyword>
<accession>A0A0B4VG60</accession>
<keyword evidence="3" id="KW-1185">Reference proteome</keyword>